<evidence type="ECO:0000313" key="2">
    <source>
        <dbReference type="EMBL" id="KZS02515.1"/>
    </source>
</evidence>
<dbReference type="Proteomes" id="UP000076858">
    <property type="component" value="Unassembled WGS sequence"/>
</dbReference>
<dbReference type="EMBL" id="LRGB01004199">
    <property type="protein sequence ID" value="KZS02515.1"/>
    <property type="molecule type" value="Genomic_DNA"/>
</dbReference>
<proteinExistence type="predicted"/>
<comment type="caution">
    <text evidence="2">The sequence shown here is derived from an EMBL/GenBank/DDBJ whole genome shotgun (WGS) entry which is preliminary data.</text>
</comment>
<reference evidence="2 3" key="1">
    <citation type="submission" date="2016-03" db="EMBL/GenBank/DDBJ databases">
        <title>EvidentialGene: Evidence-directed Construction of Genes on Genomes.</title>
        <authorList>
            <person name="Gilbert D.G."/>
            <person name="Choi J.-H."/>
            <person name="Mockaitis K."/>
            <person name="Colbourne J."/>
            <person name="Pfrender M."/>
        </authorList>
    </citation>
    <scope>NUCLEOTIDE SEQUENCE [LARGE SCALE GENOMIC DNA]</scope>
    <source>
        <strain evidence="2 3">Xinb3</strain>
        <tissue evidence="2">Complete organism</tissue>
    </source>
</reference>
<feature type="transmembrane region" description="Helical" evidence="1">
    <location>
        <begin position="51"/>
        <end position="76"/>
    </location>
</feature>
<keyword evidence="1" id="KW-1133">Transmembrane helix</keyword>
<evidence type="ECO:0000313" key="3">
    <source>
        <dbReference type="Proteomes" id="UP000076858"/>
    </source>
</evidence>
<keyword evidence="1" id="KW-0472">Membrane</keyword>
<protein>
    <submittedName>
        <fullName evidence="2">Uncharacterized protein</fullName>
    </submittedName>
</protein>
<name>A0A164JNS9_9CRUS</name>
<sequence>FCYVYDPVCILLGRWQVDQWPGFTCLSEMTDSSRIRLPADLKKKLRESQLLIAYCGSTSVFLNKLCSVIHGLYLFLVYSDY</sequence>
<dbReference type="AlphaFoldDB" id="A0A164JNS9"/>
<feature type="non-terminal residue" evidence="2">
    <location>
        <position position="1"/>
    </location>
</feature>
<keyword evidence="3" id="KW-1185">Reference proteome</keyword>
<evidence type="ECO:0000256" key="1">
    <source>
        <dbReference type="SAM" id="Phobius"/>
    </source>
</evidence>
<gene>
    <name evidence="2" type="ORF">APZ42_000422</name>
</gene>
<accession>A0A164JNS9</accession>
<keyword evidence="1" id="KW-0812">Transmembrane</keyword>
<organism evidence="2 3">
    <name type="scientific">Daphnia magna</name>
    <dbReference type="NCBI Taxonomy" id="35525"/>
    <lineage>
        <taxon>Eukaryota</taxon>
        <taxon>Metazoa</taxon>
        <taxon>Ecdysozoa</taxon>
        <taxon>Arthropoda</taxon>
        <taxon>Crustacea</taxon>
        <taxon>Branchiopoda</taxon>
        <taxon>Diplostraca</taxon>
        <taxon>Cladocera</taxon>
        <taxon>Anomopoda</taxon>
        <taxon>Daphniidae</taxon>
        <taxon>Daphnia</taxon>
    </lineage>
</organism>